<evidence type="ECO:0000259" key="8">
    <source>
        <dbReference type="PROSITE" id="PS50928"/>
    </source>
</evidence>
<dbReference type="PROSITE" id="PS50928">
    <property type="entry name" value="ABC_TM1"/>
    <property type="match status" value="1"/>
</dbReference>
<gene>
    <name evidence="9" type="ORF">GV832_14345</name>
</gene>
<sequence>MRAVLTRLPLVLLALPVAAGLLVAVIQSQGAWGEAWALPGLMRAARLSLVPGLAATLVALTLTGLILALEPPGTRTLFRLLAAFLALPHAALALGLAFLAAPSGPIARLVAPLMGWQAPPDLLTVGDPNGLGLTLGLILKETPFLLLLALAARGPDLRRLDLVASTFGHGRALRFALIEAPLLYRRLRLPVLAVLAYGMTTVDMGAILGPGLPAPLSVEVTRAATRADLGGEGLAAALALMQLALVALALALWRGVEALAAALARALVARGARGVGWDAPLRALATLAAWSLIALPLAALSLLALRVVTLRWPFPDLVPLLSLRPLGQTLPALPPLAANSLALALASTALALALALIALQGRSRLEALIWLPLILPQVVFLPGIARLMIGVEPWSATLAAHVTFALPYLWLSLAGPWRAWNPRLAQVAATLGASPARILWRLRLPMLAPSLAAATAIGIAVSTGQYLATLLMSGGRLPTLTTEAVALSTGPDRALVAALALAQAALPLVAFALAARVKLFPSRPQGPKERP</sequence>
<dbReference type="RefSeq" id="WP_168775581.1">
    <property type="nucleotide sequence ID" value="NZ_JAABNR010000013.1"/>
</dbReference>
<evidence type="ECO:0000256" key="1">
    <source>
        <dbReference type="ARBA" id="ARBA00004651"/>
    </source>
</evidence>
<keyword evidence="4 7" id="KW-0812">Transmembrane</keyword>
<feature type="transmembrane region" description="Helical" evidence="7">
    <location>
        <begin position="368"/>
        <end position="388"/>
    </location>
</feature>
<feature type="transmembrane region" description="Helical" evidence="7">
    <location>
        <begin position="494"/>
        <end position="515"/>
    </location>
</feature>
<dbReference type="InterPro" id="IPR035906">
    <property type="entry name" value="MetI-like_sf"/>
</dbReference>
<dbReference type="GO" id="GO:0005886">
    <property type="term" value="C:plasma membrane"/>
    <property type="evidence" value="ECO:0007669"/>
    <property type="project" value="UniProtKB-SubCell"/>
</dbReference>
<feature type="transmembrane region" description="Helical" evidence="7">
    <location>
        <begin position="287"/>
        <end position="312"/>
    </location>
</feature>
<evidence type="ECO:0000256" key="7">
    <source>
        <dbReference type="SAM" id="Phobius"/>
    </source>
</evidence>
<feature type="transmembrane region" description="Helical" evidence="7">
    <location>
        <begin position="233"/>
        <end position="253"/>
    </location>
</feature>
<feature type="transmembrane region" description="Helical" evidence="7">
    <location>
        <begin position="394"/>
        <end position="413"/>
    </location>
</feature>
<dbReference type="Proteomes" id="UP001193501">
    <property type="component" value="Unassembled WGS sequence"/>
</dbReference>
<evidence type="ECO:0000256" key="5">
    <source>
        <dbReference type="ARBA" id="ARBA00022989"/>
    </source>
</evidence>
<dbReference type="InterPro" id="IPR000515">
    <property type="entry name" value="MetI-like"/>
</dbReference>
<reference evidence="9" key="1">
    <citation type="submission" date="2020-01" db="EMBL/GenBank/DDBJ databases">
        <authorList>
            <person name="Chen W.-M."/>
        </authorList>
    </citation>
    <scope>NUCLEOTIDE SEQUENCE</scope>
    <source>
        <strain evidence="9">CYK-10</strain>
    </source>
</reference>
<keyword evidence="2" id="KW-0813">Transport</keyword>
<name>A0AAE4YEQ6_9RHOB</name>
<dbReference type="SUPFAM" id="SSF161098">
    <property type="entry name" value="MetI-like"/>
    <property type="match status" value="2"/>
</dbReference>
<accession>A0AAE4YEQ6</accession>
<feature type="transmembrane region" description="Helical" evidence="7">
    <location>
        <begin position="451"/>
        <end position="474"/>
    </location>
</feature>
<dbReference type="AlphaFoldDB" id="A0AAE4YEQ6"/>
<dbReference type="PANTHER" id="PTHR30183">
    <property type="entry name" value="MOLYBDENUM TRANSPORT SYSTEM PERMEASE PROTEIN MODB"/>
    <property type="match status" value="1"/>
</dbReference>
<evidence type="ECO:0000256" key="2">
    <source>
        <dbReference type="ARBA" id="ARBA00022448"/>
    </source>
</evidence>
<protein>
    <submittedName>
        <fullName evidence="9">ABC transporter permease</fullName>
    </submittedName>
</protein>
<keyword evidence="5 7" id="KW-1133">Transmembrane helix</keyword>
<proteinExistence type="predicted"/>
<feature type="transmembrane region" description="Helical" evidence="7">
    <location>
        <begin position="49"/>
        <end position="69"/>
    </location>
</feature>
<comment type="subcellular location">
    <subcellularLocation>
        <location evidence="1">Cell membrane</location>
        <topology evidence="1">Multi-pass membrane protein</topology>
    </subcellularLocation>
</comment>
<feature type="domain" description="ABC transmembrane type-1" evidence="8">
    <location>
        <begin position="333"/>
        <end position="514"/>
    </location>
</feature>
<evidence type="ECO:0000313" key="9">
    <source>
        <dbReference type="EMBL" id="NBZ88769.1"/>
    </source>
</evidence>
<feature type="transmembrane region" description="Helical" evidence="7">
    <location>
        <begin position="191"/>
        <end position="213"/>
    </location>
</feature>
<evidence type="ECO:0000256" key="6">
    <source>
        <dbReference type="ARBA" id="ARBA00023136"/>
    </source>
</evidence>
<evidence type="ECO:0000313" key="10">
    <source>
        <dbReference type="Proteomes" id="UP001193501"/>
    </source>
</evidence>
<keyword evidence="3" id="KW-1003">Cell membrane</keyword>
<dbReference type="EMBL" id="JAABNR010000013">
    <property type="protein sequence ID" value="NBZ88769.1"/>
    <property type="molecule type" value="Genomic_DNA"/>
</dbReference>
<feature type="transmembrane region" description="Helical" evidence="7">
    <location>
        <begin position="332"/>
        <end position="356"/>
    </location>
</feature>
<keyword evidence="10" id="KW-1185">Reference proteome</keyword>
<dbReference type="PANTHER" id="PTHR30183:SF6">
    <property type="entry name" value="INNER MEMBRANE ABC TRANSPORTER PERMEASE PROTEIN YNJC"/>
    <property type="match status" value="1"/>
</dbReference>
<dbReference type="GO" id="GO:0055085">
    <property type="term" value="P:transmembrane transport"/>
    <property type="evidence" value="ECO:0007669"/>
    <property type="project" value="InterPro"/>
</dbReference>
<organism evidence="9 10">
    <name type="scientific">Stagnihabitans tardus</name>
    <dbReference type="NCBI Taxonomy" id="2699202"/>
    <lineage>
        <taxon>Bacteria</taxon>
        <taxon>Pseudomonadati</taxon>
        <taxon>Pseudomonadota</taxon>
        <taxon>Alphaproteobacteria</taxon>
        <taxon>Rhodobacterales</taxon>
        <taxon>Paracoccaceae</taxon>
        <taxon>Stagnihabitans</taxon>
    </lineage>
</organism>
<evidence type="ECO:0000256" key="4">
    <source>
        <dbReference type="ARBA" id="ARBA00022692"/>
    </source>
</evidence>
<keyword evidence="6 7" id="KW-0472">Membrane</keyword>
<comment type="caution">
    <text evidence="9">The sequence shown here is derived from an EMBL/GenBank/DDBJ whole genome shotgun (WGS) entry which is preliminary data.</text>
</comment>
<dbReference type="Gene3D" id="1.10.3720.10">
    <property type="entry name" value="MetI-like"/>
    <property type="match status" value="2"/>
</dbReference>
<evidence type="ECO:0000256" key="3">
    <source>
        <dbReference type="ARBA" id="ARBA00022475"/>
    </source>
</evidence>
<feature type="transmembrane region" description="Helical" evidence="7">
    <location>
        <begin position="81"/>
        <end position="101"/>
    </location>
</feature>
<feature type="transmembrane region" description="Helical" evidence="7">
    <location>
        <begin position="131"/>
        <end position="152"/>
    </location>
</feature>
<dbReference type="CDD" id="cd06261">
    <property type="entry name" value="TM_PBP2"/>
    <property type="match status" value="1"/>
</dbReference>